<dbReference type="Proteomes" id="UP000694892">
    <property type="component" value="Chromosome 8S"/>
</dbReference>
<sequence>MREDLYKIYVARAGGRRMGQECATLSPEGTGVSAQVGVWEVLVQSRGGRAAVPEHIPISQSSASGQQRRETGRTRGRCPPPEPSPPRAGGGAIGLSDQLSTLPPPTYPDCDWEFVSGAPHQWPVTSGTGFSERSS</sequence>
<evidence type="ECO:0000313" key="2">
    <source>
        <dbReference type="EMBL" id="OCT65045.1"/>
    </source>
</evidence>
<protein>
    <submittedName>
        <fullName evidence="2">Uncharacterized protein</fullName>
    </submittedName>
</protein>
<accession>A0A974H5A7</accession>
<name>A0A974H5A7_XENLA</name>
<reference evidence="3" key="1">
    <citation type="journal article" date="2016" name="Nature">
        <title>Genome evolution in the allotetraploid frog Xenopus laevis.</title>
        <authorList>
            <person name="Session A.M."/>
            <person name="Uno Y."/>
            <person name="Kwon T."/>
            <person name="Chapman J.A."/>
            <person name="Toyoda A."/>
            <person name="Takahashi S."/>
            <person name="Fukui A."/>
            <person name="Hikosaka A."/>
            <person name="Suzuki A."/>
            <person name="Kondo M."/>
            <person name="van Heeringen S.J."/>
            <person name="Quigley I."/>
            <person name="Heinz S."/>
            <person name="Ogino H."/>
            <person name="Ochi H."/>
            <person name="Hellsten U."/>
            <person name="Lyons J.B."/>
            <person name="Simakov O."/>
            <person name="Putnam N."/>
            <person name="Stites J."/>
            <person name="Kuroki Y."/>
            <person name="Tanaka T."/>
            <person name="Michiue T."/>
            <person name="Watanabe M."/>
            <person name="Bogdanovic O."/>
            <person name="Lister R."/>
            <person name="Georgiou G."/>
            <person name="Paranjpe S.S."/>
            <person name="van Kruijsbergen I."/>
            <person name="Shu S."/>
            <person name="Carlson J."/>
            <person name="Kinoshita T."/>
            <person name="Ohta Y."/>
            <person name="Mawaribuchi S."/>
            <person name="Jenkins J."/>
            <person name="Grimwood J."/>
            <person name="Schmutz J."/>
            <person name="Mitros T."/>
            <person name="Mozaffari S.V."/>
            <person name="Suzuki Y."/>
            <person name="Haramoto Y."/>
            <person name="Yamamoto T.S."/>
            <person name="Takagi C."/>
            <person name="Heald R."/>
            <person name="Miller K."/>
            <person name="Haudenschild C."/>
            <person name="Kitzman J."/>
            <person name="Nakayama T."/>
            <person name="Izutsu Y."/>
            <person name="Robert J."/>
            <person name="Fortriede J."/>
            <person name="Burns K."/>
            <person name="Lotay V."/>
            <person name="Karimi K."/>
            <person name="Yasuoka Y."/>
            <person name="Dichmann D.S."/>
            <person name="Flajnik M.F."/>
            <person name="Houston D.W."/>
            <person name="Shendure J."/>
            <person name="DuPasquier L."/>
            <person name="Vize P.D."/>
            <person name="Zorn A.M."/>
            <person name="Ito M."/>
            <person name="Marcotte E.M."/>
            <person name="Wallingford J.B."/>
            <person name="Ito Y."/>
            <person name="Asashima M."/>
            <person name="Ueno N."/>
            <person name="Matsuda Y."/>
            <person name="Veenstra G.J."/>
            <person name="Fujiyama A."/>
            <person name="Harland R.M."/>
            <person name="Taira M."/>
            <person name="Rokhsar D.S."/>
        </authorList>
    </citation>
    <scope>NUCLEOTIDE SEQUENCE [LARGE SCALE GENOMIC DNA]</scope>
    <source>
        <strain evidence="3">J</strain>
    </source>
</reference>
<gene>
    <name evidence="2" type="ORF">XELAEV_18041287mg</name>
</gene>
<feature type="region of interest" description="Disordered" evidence="1">
    <location>
        <begin position="52"/>
        <end position="107"/>
    </location>
</feature>
<evidence type="ECO:0000256" key="1">
    <source>
        <dbReference type="SAM" id="MobiDB-lite"/>
    </source>
</evidence>
<proteinExistence type="predicted"/>
<evidence type="ECO:0000313" key="3">
    <source>
        <dbReference type="Proteomes" id="UP000694892"/>
    </source>
</evidence>
<organism evidence="2 3">
    <name type="scientific">Xenopus laevis</name>
    <name type="common">African clawed frog</name>
    <dbReference type="NCBI Taxonomy" id="8355"/>
    <lineage>
        <taxon>Eukaryota</taxon>
        <taxon>Metazoa</taxon>
        <taxon>Chordata</taxon>
        <taxon>Craniata</taxon>
        <taxon>Vertebrata</taxon>
        <taxon>Euteleostomi</taxon>
        <taxon>Amphibia</taxon>
        <taxon>Batrachia</taxon>
        <taxon>Anura</taxon>
        <taxon>Pipoidea</taxon>
        <taxon>Pipidae</taxon>
        <taxon>Xenopodinae</taxon>
        <taxon>Xenopus</taxon>
        <taxon>Xenopus</taxon>
    </lineage>
</organism>
<dbReference type="EMBL" id="CM004481">
    <property type="protein sequence ID" value="OCT65045.1"/>
    <property type="molecule type" value="Genomic_DNA"/>
</dbReference>
<dbReference type="AlphaFoldDB" id="A0A974H5A7"/>